<organism evidence="1 2">
    <name type="scientific">Legionella busanensis</name>
    <dbReference type="NCBI Taxonomy" id="190655"/>
    <lineage>
        <taxon>Bacteria</taxon>
        <taxon>Pseudomonadati</taxon>
        <taxon>Pseudomonadota</taxon>
        <taxon>Gammaproteobacteria</taxon>
        <taxon>Legionellales</taxon>
        <taxon>Legionellaceae</taxon>
        <taxon>Legionella</taxon>
    </lineage>
</organism>
<accession>A0A378JVX2</accession>
<sequence>MTLPKTMIEYSQQSLKASNVWEGAVSPIHNTIIEGSTKYVPIGQTGFPICRIDSDAPIMKIFLDTCKALREEYHSDLTVISKIQLLVSQTLNLFPTDKNVMGRDYSNPTREMINREYALSQQHCTFFWAIEDKAAPISEYLLAKTADCRATNLLFAIALKHVDFDVK</sequence>
<name>A0A378JVX2_9GAMM</name>
<evidence type="ECO:0000313" key="2">
    <source>
        <dbReference type="Proteomes" id="UP000254794"/>
    </source>
</evidence>
<protein>
    <submittedName>
        <fullName evidence="1">Uncharacterized protein</fullName>
    </submittedName>
</protein>
<gene>
    <name evidence="1" type="ORF">NCTC13316_02475</name>
</gene>
<dbReference type="EMBL" id="UGOD01000001">
    <property type="protein sequence ID" value="STX52362.1"/>
    <property type="molecule type" value="Genomic_DNA"/>
</dbReference>
<proteinExistence type="predicted"/>
<dbReference type="AlphaFoldDB" id="A0A378JVX2"/>
<dbReference type="Proteomes" id="UP000254794">
    <property type="component" value="Unassembled WGS sequence"/>
</dbReference>
<dbReference type="RefSeq" id="WP_115331926.1">
    <property type="nucleotide sequence ID" value="NZ_CAAAHP010000006.1"/>
</dbReference>
<keyword evidence="2" id="KW-1185">Reference proteome</keyword>
<evidence type="ECO:0000313" key="1">
    <source>
        <dbReference type="EMBL" id="STX52362.1"/>
    </source>
</evidence>
<reference evidence="1 2" key="1">
    <citation type="submission" date="2018-06" db="EMBL/GenBank/DDBJ databases">
        <authorList>
            <consortium name="Pathogen Informatics"/>
            <person name="Doyle S."/>
        </authorList>
    </citation>
    <scope>NUCLEOTIDE SEQUENCE [LARGE SCALE GENOMIC DNA]</scope>
    <source>
        <strain evidence="1 2">NCTC13316</strain>
    </source>
</reference>